<organism evidence="12 13">
    <name type="scientific">Oceanipulchritudo coccoides</name>
    <dbReference type="NCBI Taxonomy" id="2706888"/>
    <lineage>
        <taxon>Bacteria</taxon>
        <taxon>Pseudomonadati</taxon>
        <taxon>Verrucomicrobiota</taxon>
        <taxon>Opitutia</taxon>
        <taxon>Puniceicoccales</taxon>
        <taxon>Oceanipulchritudinaceae</taxon>
        <taxon>Oceanipulchritudo</taxon>
    </lineage>
</organism>
<reference evidence="12 13" key="1">
    <citation type="submission" date="2020-02" db="EMBL/GenBank/DDBJ databases">
        <title>Albibacoteraceae fam. nov., the first described family within the subdivision 4 Verrucomicrobia.</title>
        <authorList>
            <person name="Xi F."/>
        </authorList>
    </citation>
    <scope>NUCLEOTIDE SEQUENCE [LARGE SCALE GENOMIC DNA]</scope>
    <source>
        <strain evidence="12 13">CK1056</strain>
    </source>
</reference>
<dbReference type="PROSITE" id="PS50112">
    <property type="entry name" value="PAS"/>
    <property type="match status" value="1"/>
</dbReference>
<dbReference type="InterPro" id="IPR000014">
    <property type="entry name" value="PAS"/>
</dbReference>
<dbReference type="InterPro" id="IPR013655">
    <property type="entry name" value="PAS_fold_3"/>
</dbReference>
<dbReference type="PROSITE" id="PS50110">
    <property type="entry name" value="RESPONSE_REGULATORY"/>
    <property type="match status" value="1"/>
</dbReference>
<dbReference type="InterPro" id="IPR003661">
    <property type="entry name" value="HisK_dim/P_dom"/>
</dbReference>
<dbReference type="SUPFAM" id="SSF55785">
    <property type="entry name" value="PYP-like sensor domain (PAS domain)"/>
    <property type="match status" value="2"/>
</dbReference>
<dbReference type="NCBIfam" id="TIGR00229">
    <property type="entry name" value="sensory_box"/>
    <property type="match status" value="2"/>
</dbReference>
<dbReference type="PRINTS" id="PR00344">
    <property type="entry name" value="BCTRLSENSOR"/>
</dbReference>
<protein>
    <recommendedName>
        <fullName evidence="2">histidine kinase</fullName>
        <ecNumber evidence="2">2.7.13.3</ecNumber>
    </recommendedName>
</protein>
<keyword evidence="5" id="KW-0418">Kinase</keyword>
<dbReference type="CDD" id="cd00130">
    <property type="entry name" value="PAS"/>
    <property type="match status" value="1"/>
</dbReference>
<feature type="domain" description="PAS" evidence="11">
    <location>
        <begin position="147"/>
        <end position="217"/>
    </location>
</feature>
<feature type="region of interest" description="Disordered" evidence="8">
    <location>
        <begin position="531"/>
        <end position="556"/>
    </location>
</feature>
<dbReference type="SMART" id="SM00387">
    <property type="entry name" value="HATPase_c"/>
    <property type="match status" value="1"/>
</dbReference>
<dbReference type="EC" id="2.7.13.3" evidence="2"/>
<dbReference type="InterPro" id="IPR004358">
    <property type="entry name" value="Sig_transdc_His_kin-like_C"/>
</dbReference>
<proteinExistence type="predicted"/>
<keyword evidence="7" id="KW-0175">Coiled coil</keyword>
<dbReference type="Gene3D" id="3.30.450.20">
    <property type="entry name" value="PAS domain"/>
    <property type="match status" value="2"/>
</dbReference>
<evidence type="ECO:0000256" key="7">
    <source>
        <dbReference type="SAM" id="Coils"/>
    </source>
</evidence>
<dbReference type="CDD" id="cd16922">
    <property type="entry name" value="HATPase_EvgS-ArcB-TorS-like"/>
    <property type="match status" value="1"/>
</dbReference>
<dbReference type="RefSeq" id="WP_163962951.1">
    <property type="nucleotide sequence ID" value="NZ_JAAGNX010000001.1"/>
</dbReference>
<evidence type="ECO:0000256" key="3">
    <source>
        <dbReference type="ARBA" id="ARBA00022553"/>
    </source>
</evidence>
<dbReference type="Proteomes" id="UP000478417">
    <property type="component" value="Unassembled WGS sequence"/>
</dbReference>
<dbReference type="SMART" id="SM00448">
    <property type="entry name" value="REC"/>
    <property type="match status" value="1"/>
</dbReference>
<dbReference type="SMART" id="SM00091">
    <property type="entry name" value="PAS"/>
    <property type="match status" value="2"/>
</dbReference>
<dbReference type="FunFam" id="3.30.565.10:FF:000010">
    <property type="entry name" value="Sensor histidine kinase RcsC"/>
    <property type="match status" value="1"/>
</dbReference>
<comment type="catalytic activity">
    <reaction evidence="1">
        <text>ATP + protein L-histidine = ADP + protein N-phospho-L-histidine.</text>
        <dbReference type="EC" id="2.7.13.3"/>
    </reaction>
</comment>
<keyword evidence="3 6" id="KW-0597">Phosphoprotein</keyword>
<dbReference type="Pfam" id="PF08447">
    <property type="entry name" value="PAS_3"/>
    <property type="match status" value="1"/>
</dbReference>
<evidence type="ECO:0000259" key="11">
    <source>
        <dbReference type="PROSITE" id="PS50112"/>
    </source>
</evidence>
<dbReference type="InterPro" id="IPR035965">
    <property type="entry name" value="PAS-like_dom_sf"/>
</dbReference>
<evidence type="ECO:0000259" key="10">
    <source>
        <dbReference type="PROSITE" id="PS50110"/>
    </source>
</evidence>
<dbReference type="Pfam" id="PF00512">
    <property type="entry name" value="HisKA"/>
    <property type="match status" value="1"/>
</dbReference>
<dbReference type="Gene3D" id="3.40.50.2300">
    <property type="match status" value="1"/>
</dbReference>
<sequence>MSENEIEEGNSFRTGVSAKPDDLALHVLHALDQPIGIVDAADSFLFMNKAYAAQYGLGLETVRGQSISEVMGADIYEKRLKVLLQRARSDGQATFRGWIEFPETGRRYIEADLREYKHPGLVDKDCLILQFRDVTEREELDLRRRKSLDFQEDLLGRIPAMVWISGEDGIPYFYNESWLNFTGSTLVEQVREGWSGMVHPDDRQQVMDRIQYAIGNREVVQLEFRLRHLMGGYRWVRLSGRPAEPEAEGKTDFIVSALNIDDSRKRVEVMRQDLEEARHLREQALLQKAAADKANREKSAYLSLASHEIRTPMNPVIGFADLLASDPNLDGDSKEMAQMILKAGKNLLKLLDEVLDYAKIEAGALKLSPEPTDVHDLLMEIDNLYAFDAKSRGIELRVKDNVEGDTELYQDRLRLQQVLGTLITNSIRFTHTGHVDLEAAVEKVRLNGGHVQMLKFTLSDTGVGMKPEQVDKLFEPFARAETEFAEKYSGAGLGLAIAQKLVDAMHGTISVQSEEGKGTTIELTIPFSPVPEHLQRPKTRRKKHSGSPEEGAEEKATVMVVDDEKSSLEVNSSLMHFLGYVCDTTENGRELLEQLKRQNYEIILMDLMMPGVDGYEATRRIRDGDCGEVNREAYIIAVTGCVADEDRERAYKSGINAFVNKPLTIQDLKEAIKAYKSMGRSS</sequence>
<dbReference type="Pfam" id="PF00989">
    <property type="entry name" value="PAS"/>
    <property type="match status" value="1"/>
</dbReference>
<dbReference type="InterPro" id="IPR003594">
    <property type="entry name" value="HATPase_dom"/>
</dbReference>
<dbReference type="CDD" id="cd00082">
    <property type="entry name" value="HisKA"/>
    <property type="match status" value="1"/>
</dbReference>
<evidence type="ECO:0000313" key="13">
    <source>
        <dbReference type="Proteomes" id="UP000478417"/>
    </source>
</evidence>
<evidence type="ECO:0000256" key="1">
    <source>
        <dbReference type="ARBA" id="ARBA00000085"/>
    </source>
</evidence>
<dbReference type="SUPFAM" id="SSF47384">
    <property type="entry name" value="Homodimeric domain of signal transducing histidine kinase"/>
    <property type="match status" value="1"/>
</dbReference>
<evidence type="ECO:0000256" key="5">
    <source>
        <dbReference type="ARBA" id="ARBA00022777"/>
    </source>
</evidence>
<keyword evidence="13" id="KW-1185">Reference proteome</keyword>
<evidence type="ECO:0000256" key="6">
    <source>
        <dbReference type="PROSITE-ProRule" id="PRU00169"/>
    </source>
</evidence>
<dbReference type="GO" id="GO:0000155">
    <property type="term" value="F:phosphorelay sensor kinase activity"/>
    <property type="evidence" value="ECO:0007669"/>
    <property type="project" value="InterPro"/>
</dbReference>
<feature type="domain" description="Histidine kinase" evidence="9">
    <location>
        <begin position="304"/>
        <end position="529"/>
    </location>
</feature>
<dbReference type="SMART" id="SM00388">
    <property type="entry name" value="HisKA"/>
    <property type="match status" value="1"/>
</dbReference>
<dbReference type="InterPro" id="IPR011006">
    <property type="entry name" value="CheY-like_superfamily"/>
</dbReference>
<dbReference type="InterPro" id="IPR005467">
    <property type="entry name" value="His_kinase_dom"/>
</dbReference>
<name>A0A6B2M020_9BACT</name>
<evidence type="ECO:0000256" key="8">
    <source>
        <dbReference type="SAM" id="MobiDB-lite"/>
    </source>
</evidence>
<dbReference type="InterPro" id="IPR036890">
    <property type="entry name" value="HATPase_C_sf"/>
</dbReference>
<dbReference type="Gene3D" id="3.30.565.10">
    <property type="entry name" value="Histidine kinase-like ATPase, C-terminal domain"/>
    <property type="match status" value="1"/>
</dbReference>
<keyword evidence="4" id="KW-0808">Transferase</keyword>
<dbReference type="SUPFAM" id="SSF52172">
    <property type="entry name" value="CheY-like"/>
    <property type="match status" value="1"/>
</dbReference>
<feature type="modified residue" description="4-aspartylphosphate" evidence="6">
    <location>
        <position position="606"/>
    </location>
</feature>
<feature type="domain" description="Response regulatory" evidence="10">
    <location>
        <begin position="557"/>
        <end position="676"/>
    </location>
</feature>
<dbReference type="PANTHER" id="PTHR43047">
    <property type="entry name" value="TWO-COMPONENT HISTIDINE PROTEIN KINASE"/>
    <property type="match status" value="1"/>
</dbReference>
<dbReference type="Pfam" id="PF00072">
    <property type="entry name" value="Response_reg"/>
    <property type="match status" value="1"/>
</dbReference>
<evidence type="ECO:0000313" key="12">
    <source>
        <dbReference type="EMBL" id="NDV61752.1"/>
    </source>
</evidence>
<dbReference type="Pfam" id="PF02518">
    <property type="entry name" value="HATPase_c"/>
    <property type="match status" value="1"/>
</dbReference>
<dbReference type="InterPro" id="IPR013767">
    <property type="entry name" value="PAS_fold"/>
</dbReference>
<dbReference type="InterPro" id="IPR001789">
    <property type="entry name" value="Sig_transdc_resp-reg_receiver"/>
</dbReference>
<gene>
    <name evidence="12" type="ORF">G0Q06_04750</name>
</gene>
<accession>A0A6B2M020</accession>
<evidence type="ECO:0000259" key="9">
    <source>
        <dbReference type="PROSITE" id="PS50109"/>
    </source>
</evidence>
<dbReference type="PROSITE" id="PS50109">
    <property type="entry name" value="HIS_KIN"/>
    <property type="match status" value="1"/>
</dbReference>
<dbReference type="InterPro" id="IPR036097">
    <property type="entry name" value="HisK_dim/P_sf"/>
</dbReference>
<dbReference type="AlphaFoldDB" id="A0A6B2M020"/>
<feature type="coiled-coil region" evidence="7">
    <location>
        <begin position="260"/>
        <end position="287"/>
    </location>
</feature>
<dbReference type="CDD" id="cd17546">
    <property type="entry name" value="REC_hyHK_CKI1_RcsC-like"/>
    <property type="match status" value="1"/>
</dbReference>
<dbReference type="GO" id="GO:0006355">
    <property type="term" value="P:regulation of DNA-templated transcription"/>
    <property type="evidence" value="ECO:0007669"/>
    <property type="project" value="InterPro"/>
</dbReference>
<dbReference type="EMBL" id="JAAGNX010000001">
    <property type="protein sequence ID" value="NDV61752.1"/>
    <property type="molecule type" value="Genomic_DNA"/>
</dbReference>
<evidence type="ECO:0000256" key="2">
    <source>
        <dbReference type="ARBA" id="ARBA00012438"/>
    </source>
</evidence>
<dbReference type="SUPFAM" id="SSF55874">
    <property type="entry name" value="ATPase domain of HSP90 chaperone/DNA topoisomerase II/histidine kinase"/>
    <property type="match status" value="1"/>
</dbReference>
<feature type="compositionally biased region" description="Basic residues" evidence="8">
    <location>
        <begin position="536"/>
        <end position="545"/>
    </location>
</feature>
<evidence type="ECO:0000256" key="4">
    <source>
        <dbReference type="ARBA" id="ARBA00022679"/>
    </source>
</evidence>
<comment type="caution">
    <text evidence="12">The sequence shown here is derived from an EMBL/GenBank/DDBJ whole genome shotgun (WGS) entry which is preliminary data.</text>
</comment>
<dbReference type="Gene3D" id="1.10.287.130">
    <property type="match status" value="1"/>
</dbReference>